<keyword evidence="8" id="KW-1185">Reference proteome</keyword>
<dbReference type="CDD" id="cd00028">
    <property type="entry name" value="B_lectin"/>
    <property type="match status" value="1"/>
</dbReference>
<name>A0A1E5W883_9POAL</name>
<reference evidence="7 8" key="1">
    <citation type="submission" date="2016-09" db="EMBL/GenBank/DDBJ databases">
        <title>The draft genome of Dichanthelium oligosanthes: A C3 panicoid grass species.</title>
        <authorList>
            <person name="Studer A.J."/>
            <person name="Schnable J.C."/>
            <person name="Brutnell T.P."/>
        </authorList>
    </citation>
    <scope>NUCLEOTIDE SEQUENCE [LARGE SCALE GENOMIC DNA]</scope>
    <source>
        <strain evidence="8">cv. Kellogg 1175</strain>
        <tissue evidence="7">Leaf</tissue>
    </source>
</reference>
<dbReference type="PROSITE" id="PS50927">
    <property type="entry name" value="BULB_LECTIN"/>
    <property type="match status" value="1"/>
</dbReference>
<protein>
    <recommendedName>
        <fullName evidence="2">non-specific serine/threonine protein kinase</fullName>
        <ecNumber evidence="2">2.7.11.1</ecNumber>
    </recommendedName>
</protein>
<evidence type="ECO:0000256" key="1">
    <source>
        <dbReference type="ARBA" id="ARBA00004479"/>
    </source>
</evidence>
<dbReference type="InterPro" id="IPR036426">
    <property type="entry name" value="Bulb-type_lectin_dom_sf"/>
</dbReference>
<comment type="catalytic activity">
    <reaction evidence="5">
        <text>L-seryl-[protein] + ATP = O-phospho-L-seryl-[protein] + ADP + H(+)</text>
        <dbReference type="Rhea" id="RHEA:17989"/>
        <dbReference type="Rhea" id="RHEA-COMP:9863"/>
        <dbReference type="Rhea" id="RHEA-COMP:11604"/>
        <dbReference type="ChEBI" id="CHEBI:15378"/>
        <dbReference type="ChEBI" id="CHEBI:29999"/>
        <dbReference type="ChEBI" id="CHEBI:30616"/>
        <dbReference type="ChEBI" id="CHEBI:83421"/>
        <dbReference type="ChEBI" id="CHEBI:456216"/>
        <dbReference type="EC" id="2.7.11.1"/>
    </reaction>
</comment>
<dbReference type="PANTHER" id="PTHR32444:SF247">
    <property type="entry name" value="OS01G0958200 PROTEIN"/>
    <property type="match status" value="1"/>
</dbReference>
<dbReference type="InterPro" id="IPR001480">
    <property type="entry name" value="Bulb-type_lectin_dom"/>
</dbReference>
<evidence type="ECO:0000259" key="6">
    <source>
        <dbReference type="PROSITE" id="PS50927"/>
    </source>
</evidence>
<dbReference type="EC" id="2.7.11.1" evidence="2"/>
<dbReference type="GO" id="GO:0004674">
    <property type="term" value="F:protein serine/threonine kinase activity"/>
    <property type="evidence" value="ECO:0007669"/>
    <property type="project" value="UniProtKB-EC"/>
</dbReference>
<comment type="caution">
    <text evidence="7">The sequence shown here is derived from an EMBL/GenBank/DDBJ whole genome shotgun (WGS) entry which is preliminary data.</text>
</comment>
<dbReference type="STRING" id="888268.A0A1E5W883"/>
<dbReference type="Pfam" id="PF01453">
    <property type="entry name" value="B_lectin"/>
    <property type="match status" value="1"/>
</dbReference>
<dbReference type="GO" id="GO:0051707">
    <property type="term" value="P:response to other organism"/>
    <property type="evidence" value="ECO:0007669"/>
    <property type="project" value="UniProtKB-ARBA"/>
</dbReference>
<sequence>MAAAILGTARCLASSDTISADSTISGSRTVVSRGGNFELGFFRPAGSNGRTYYVGIWCKKAVSQCTPVWVANRAAPVSDPASSQLAVAADYGNLVLIDEAGNLVWSSNVSSSASSSTGATVAVILDTGNLVLRREDGEVLWQRSEHPTDTWLPGVRLGLNKITGHSMTSHDKYDLEFVSDANASYFTYSLHDPTAISRLVLTSPAR</sequence>
<evidence type="ECO:0000256" key="2">
    <source>
        <dbReference type="ARBA" id="ARBA00012513"/>
    </source>
</evidence>
<comment type="subcellular location">
    <subcellularLocation>
        <location evidence="1">Membrane</location>
        <topology evidence="1">Single-pass type I membrane protein</topology>
    </subcellularLocation>
</comment>
<dbReference type="SMART" id="SM00108">
    <property type="entry name" value="B_lectin"/>
    <property type="match status" value="1"/>
</dbReference>
<evidence type="ECO:0000256" key="4">
    <source>
        <dbReference type="ARBA" id="ARBA00047899"/>
    </source>
</evidence>
<dbReference type="OrthoDB" id="4062651at2759"/>
<dbReference type="AlphaFoldDB" id="A0A1E5W883"/>
<evidence type="ECO:0000256" key="3">
    <source>
        <dbReference type="ARBA" id="ARBA00023170"/>
    </source>
</evidence>
<dbReference type="SUPFAM" id="SSF51110">
    <property type="entry name" value="alpha-D-mannose-specific plant lectins"/>
    <property type="match status" value="1"/>
</dbReference>
<evidence type="ECO:0000313" key="8">
    <source>
        <dbReference type="Proteomes" id="UP000095767"/>
    </source>
</evidence>
<organism evidence="7 8">
    <name type="scientific">Dichanthelium oligosanthes</name>
    <dbReference type="NCBI Taxonomy" id="888268"/>
    <lineage>
        <taxon>Eukaryota</taxon>
        <taxon>Viridiplantae</taxon>
        <taxon>Streptophyta</taxon>
        <taxon>Embryophyta</taxon>
        <taxon>Tracheophyta</taxon>
        <taxon>Spermatophyta</taxon>
        <taxon>Magnoliopsida</taxon>
        <taxon>Liliopsida</taxon>
        <taxon>Poales</taxon>
        <taxon>Poaceae</taxon>
        <taxon>PACMAD clade</taxon>
        <taxon>Panicoideae</taxon>
        <taxon>Panicodae</taxon>
        <taxon>Paniceae</taxon>
        <taxon>Dichantheliinae</taxon>
        <taxon>Dichanthelium</taxon>
    </lineage>
</organism>
<keyword evidence="3" id="KW-0675">Receptor</keyword>
<evidence type="ECO:0000256" key="5">
    <source>
        <dbReference type="ARBA" id="ARBA00048679"/>
    </source>
</evidence>
<accession>A0A1E5W883</accession>
<dbReference type="EMBL" id="LWDX02018164">
    <property type="protein sequence ID" value="OEL33626.1"/>
    <property type="molecule type" value="Genomic_DNA"/>
</dbReference>
<feature type="domain" description="Bulb-type lectin" evidence="6">
    <location>
        <begin position="15"/>
        <end position="145"/>
    </location>
</feature>
<proteinExistence type="predicted"/>
<dbReference type="Gene3D" id="2.90.10.10">
    <property type="entry name" value="Bulb-type lectin domain"/>
    <property type="match status" value="1"/>
</dbReference>
<comment type="catalytic activity">
    <reaction evidence="4">
        <text>L-threonyl-[protein] + ATP = O-phospho-L-threonyl-[protein] + ADP + H(+)</text>
        <dbReference type="Rhea" id="RHEA:46608"/>
        <dbReference type="Rhea" id="RHEA-COMP:11060"/>
        <dbReference type="Rhea" id="RHEA-COMP:11605"/>
        <dbReference type="ChEBI" id="CHEBI:15378"/>
        <dbReference type="ChEBI" id="CHEBI:30013"/>
        <dbReference type="ChEBI" id="CHEBI:30616"/>
        <dbReference type="ChEBI" id="CHEBI:61977"/>
        <dbReference type="ChEBI" id="CHEBI:456216"/>
        <dbReference type="EC" id="2.7.11.1"/>
    </reaction>
</comment>
<evidence type="ECO:0000313" key="7">
    <source>
        <dbReference type="EMBL" id="OEL33626.1"/>
    </source>
</evidence>
<gene>
    <name evidence="7" type="ORF">BAE44_0005355</name>
</gene>
<dbReference type="Proteomes" id="UP000095767">
    <property type="component" value="Unassembled WGS sequence"/>
</dbReference>
<dbReference type="PANTHER" id="PTHR32444">
    <property type="entry name" value="BULB-TYPE LECTIN DOMAIN-CONTAINING PROTEIN"/>
    <property type="match status" value="1"/>
</dbReference>
<dbReference type="GO" id="GO:0016020">
    <property type="term" value="C:membrane"/>
    <property type="evidence" value="ECO:0007669"/>
    <property type="project" value="UniProtKB-SubCell"/>
</dbReference>